<dbReference type="InterPro" id="IPR020472">
    <property type="entry name" value="WD40_PAC1"/>
</dbReference>
<feature type="compositionally biased region" description="Polar residues" evidence="7">
    <location>
        <begin position="697"/>
        <end position="706"/>
    </location>
</feature>
<dbReference type="Gene3D" id="2.130.10.10">
    <property type="entry name" value="YVTN repeat-like/Quinoprotein amine dehydrogenase"/>
    <property type="match status" value="1"/>
</dbReference>
<dbReference type="PRINTS" id="PR00320">
    <property type="entry name" value="GPROTEINBRPT"/>
</dbReference>
<evidence type="ECO:0000256" key="6">
    <source>
        <dbReference type="PROSITE-ProRule" id="PRU00221"/>
    </source>
</evidence>
<feature type="repeat" description="WD" evidence="6">
    <location>
        <begin position="203"/>
        <end position="245"/>
    </location>
</feature>
<evidence type="ECO:0000313" key="9">
    <source>
        <dbReference type="EMBL" id="CAD9662638.1"/>
    </source>
</evidence>
<dbReference type="GO" id="GO:0005774">
    <property type="term" value="C:vacuolar membrane"/>
    <property type="evidence" value="ECO:0007669"/>
    <property type="project" value="TreeGrafter"/>
</dbReference>
<protein>
    <recommendedName>
        <fullName evidence="8">WDR59/RTC1-like RING zinc finger domain-containing protein</fullName>
    </recommendedName>
</protein>
<evidence type="ECO:0000259" key="8">
    <source>
        <dbReference type="Pfam" id="PF17120"/>
    </source>
</evidence>
<dbReference type="InterPro" id="IPR049566">
    <property type="entry name" value="WDR59_RTC1-like_RING_Znf"/>
</dbReference>
<feature type="region of interest" description="Disordered" evidence="7">
    <location>
        <begin position="364"/>
        <end position="447"/>
    </location>
</feature>
<keyword evidence="3" id="KW-0677">Repeat</keyword>
<dbReference type="AlphaFoldDB" id="A0A7S2R7E5"/>
<evidence type="ECO:0000256" key="3">
    <source>
        <dbReference type="ARBA" id="ARBA00022737"/>
    </source>
</evidence>
<dbReference type="InterPro" id="IPR015943">
    <property type="entry name" value="WD40/YVTN_repeat-like_dom_sf"/>
</dbReference>
<keyword evidence="1 6" id="KW-0853">WD repeat</keyword>
<dbReference type="InterPro" id="IPR019775">
    <property type="entry name" value="WD40_repeat_CS"/>
</dbReference>
<feature type="compositionally biased region" description="Polar residues" evidence="7">
    <location>
        <begin position="665"/>
        <end position="675"/>
    </location>
</feature>
<feature type="region of interest" description="Disordered" evidence="7">
    <location>
        <begin position="665"/>
        <end position="739"/>
    </location>
</feature>
<dbReference type="SUPFAM" id="SSF50978">
    <property type="entry name" value="WD40 repeat-like"/>
    <property type="match status" value="1"/>
</dbReference>
<evidence type="ECO:0000256" key="2">
    <source>
        <dbReference type="ARBA" id="ARBA00022723"/>
    </source>
</evidence>
<feature type="compositionally biased region" description="Polar residues" evidence="7">
    <location>
        <begin position="386"/>
        <end position="417"/>
    </location>
</feature>
<evidence type="ECO:0000256" key="1">
    <source>
        <dbReference type="ARBA" id="ARBA00022574"/>
    </source>
</evidence>
<proteinExistence type="predicted"/>
<evidence type="ECO:0000256" key="7">
    <source>
        <dbReference type="SAM" id="MobiDB-lite"/>
    </source>
</evidence>
<evidence type="ECO:0000256" key="5">
    <source>
        <dbReference type="ARBA" id="ARBA00022833"/>
    </source>
</evidence>
<name>A0A7S2R7E5_9STRA</name>
<dbReference type="GO" id="GO:0016239">
    <property type="term" value="P:positive regulation of macroautophagy"/>
    <property type="evidence" value="ECO:0007669"/>
    <property type="project" value="TreeGrafter"/>
</dbReference>
<dbReference type="CDD" id="cd16693">
    <property type="entry name" value="mRING-H2-C3H3C2_WDR24"/>
    <property type="match status" value="1"/>
</dbReference>
<dbReference type="InterPro" id="IPR037590">
    <property type="entry name" value="WDR24"/>
</dbReference>
<reference evidence="9" key="1">
    <citation type="submission" date="2021-01" db="EMBL/GenBank/DDBJ databases">
        <authorList>
            <person name="Corre E."/>
            <person name="Pelletier E."/>
            <person name="Niang G."/>
            <person name="Scheremetjew M."/>
            <person name="Finn R."/>
            <person name="Kale V."/>
            <person name="Holt S."/>
            <person name="Cochrane G."/>
            <person name="Meng A."/>
            <person name="Brown T."/>
            <person name="Cohen L."/>
        </authorList>
    </citation>
    <scope>NUCLEOTIDE SEQUENCE</scope>
    <source>
        <strain evidence="9">NY070348D</strain>
    </source>
</reference>
<feature type="compositionally biased region" description="Polar residues" evidence="7">
    <location>
        <begin position="428"/>
        <end position="441"/>
    </location>
</feature>
<feature type="repeat" description="WD" evidence="6">
    <location>
        <begin position="114"/>
        <end position="156"/>
    </location>
</feature>
<dbReference type="GO" id="GO:0005829">
    <property type="term" value="C:cytosol"/>
    <property type="evidence" value="ECO:0007669"/>
    <property type="project" value="TreeGrafter"/>
</dbReference>
<dbReference type="PROSITE" id="PS50294">
    <property type="entry name" value="WD_REPEATS_REGION"/>
    <property type="match status" value="2"/>
</dbReference>
<dbReference type="GO" id="GO:0061700">
    <property type="term" value="C:GATOR2 complex"/>
    <property type="evidence" value="ECO:0007669"/>
    <property type="project" value="TreeGrafter"/>
</dbReference>
<dbReference type="Pfam" id="PF17120">
    <property type="entry name" value="zf-RING_16"/>
    <property type="match status" value="1"/>
</dbReference>
<dbReference type="PROSITE" id="PS00678">
    <property type="entry name" value="WD_REPEATS_1"/>
    <property type="match status" value="2"/>
</dbReference>
<feature type="compositionally biased region" description="Low complexity" evidence="7">
    <location>
        <begin position="371"/>
        <end position="380"/>
    </location>
</feature>
<feature type="compositionally biased region" description="Low complexity" evidence="7">
    <location>
        <begin position="718"/>
        <end position="732"/>
    </location>
</feature>
<keyword evidence="5" id="KW-0862">Zinc</keyword>
<dbReference type="InterPro" id="IPR036322">
    <property type="entry name" value="WD40_repeat_dom_sf"/>
</dbReference>
<keyword evidence="4" id="KW-0863">Zinc-finger</keyword>
<dbReference type="GO" id="GO:1904263">
    <property type="term" value="P:positive regulation of TORC1 signaling"/>
    <property type="evidence" value="ECO:0007669"/>
    <property type="project" value="TreeGrafter"/>
</dbReference>
<gene>
    <name evidence="9" type="ORF">QSP1433_LOCUS397</name>
</gene>
<dbReference type="InterPro" id="IPR001680">
    <property type="entry name" value="WD40_rpt"/>
</dbReference>
<dbReference type="PROSITE" id="PS50082">
    <property type="entry name" value="WD_REPEATS_2"/>
    <property type="match status" value="2"/>
</dbReference>
<dbReference type="PANTHER" id="PTHR46200">
    <property type="entry name" value="GATOR COMPLEX PROTEIN WDR24"/>
    <property type="match status" value="1"/>
</dbReference>
<feature type="region of interest" description="Disordered" evidence="7">
    <location>
        <begin position="759"/>
        <end position="806"/>
    </location>
</feature>
<evidence type="ECO:0000256" key="4">
    <source>
        <dbReference type="ARBA" id="ARBA00022771"/>
    </source>
</evidence>
<dbReference type="SMART" id="SM00320">
    <property type="entry name" value="WD40"/>
    <property type="match status" value="5"/>
</dbReference>
<sequence>MSDDESTVHLEQVLNAGDISSDQRVAAVSTNHNLILLKLRQGYKGLELEESHFVRKHVHDNTQVSLKPIIDVRFNPSLPLAHYLATSASSGAIAVWNIEYSKGNPGQWQPDYVLKEHNQAANVISWHFSNPHTLLTGSNDSKIKLWDLRVQSRSTLSISPKSSAVRDVQFRKVEGSHRFAAAFGNGTVQVWDVRHPKAAELVYSTAHDTAYAVDWNPDMNSLLASGGRDGLIKVWDVMESMRYAAAAPASAPAAHIKSERSTTVRRSKRKHHYPIQTIVTPEKPVMKLRWRPDHPYQIASGSLRGSTVHVWNTSEPHVPLACINCFDATSTTTGFVWLDQFLMTDDVIGSSIHDTHWWEVTGRLSDESDGSENSGSRSNSPMAVGSRSTRGGFQNWNSPSPTNKQFMNSVTEDTSPDVSVAGSVASRDASSVMNEESTMSFARQKESQRQRFRQFKHRHRQDEECARSWGLLLACSNVGDVSILDIAQATRPLEKHRSTSMSVSALGKIAVHHETIPDLRTTEALLLTKPLGKGFLPSPPQNIVRVLAPKQLDWKAGNIPPASNRVRATVANALVGFDAPQFTFFAKNYVSPSTLQENMESVRRLEMNLPPELTTEENQVNHDIALCCEYNAHIADQGASPAIAQVWRLLKLLYVPGSVPELISTSRSKSASNGSRGVLPTDPALNVRNGTPRELNVNVTTTGSPATTPPRSPPGALRKTSLTPTGTGTTMRKPTRCRTYSNPVEAFRLVDKKFLAPLEERVPTEGDSAGDDTGGESGDRVSESISQDAEEEKYQYNSDTGDSIGSKGTRAKVIAINDPIPDSKSYNGLWLGSSLDLLSRLSSFQPLDEKDFQVNAPRLEQDKQELVDALAKVKQIPAISPVPSGHRRRRKQQRRLRRQQYTYYYNMLYDKQLGICSRLNESTSSVDREQDQLLREGVISEHEVAPRPKVDTFAQDKVRCPSLVLSSFSVVEDNQHQLRSSLVREVLEHHADNGDVQTCVMIVLVLGDALQPAVDKKFLSMWFCSYIDLLQQLQMFSVAARIISSCGSPEVERCYQMTSLIAEGCSTCALSTKKNIVRASVHFSGACGTCKNTISRCSICQQAVRGVYVWCQGCGHGGHLDHLTQWFKTETECPTGCGHTCSLTPTYL</sequence>
<keyword evidence="2" id="KW-0479">Metal-binding</keyword>
<dbReference type="Pfam" id="PF00400">
    <property type="entry name" value="WD40"/>
    <property type="match status" value="3"/>
</dbReference>
<dbReference type="PANTHER" id="PTHR46200:SF1">
    <property type="entry name" value="GATOR COMPLEX PROTEIN WDR24"/>
    <property type="match status" value="1"/>
</dbReference>
<dbReference type="EMBL" id="HBHK01000605">
    <property type="protein sequence ID" value="CAD9662638.1"/>
    <property type="molecule type" value="Transcribed_RNA"/>
</dbReference>
<feature type="domain" description="WDR59/RTC1-like RING zinc finger" evidence="8">
    <location>
        <begin position="1095"/>
        <end position="1142"/>
    </location>
</feature>
<dbReference type="GO" id="GO:0008270">
    <property type="term" value="F:zinc ion binding"/>
    <property type="evidence" value="ECO:0007669"/>
    <property type="project" value="UniProtKB-KW"/>
</dbReference>
<accession>A0A7S2R7E5</accession>
<organism evidence="9">
    <name type="scientific">Mucochytrium quahogii</name>
    <dbReference type="NCBI Taxonomy" id="96639"/>
    <lineage>
        <taxon>Eukaryota</taxon>
        <taxon>Sar</taxon>
        <taxon>Stramenopiles</taxon>
        <taxon>Bigyra</taxon>
        <taxon>Labyrinthulomycetes</taxon>
        <taxon>Thraustochytrida</taxon>
        <taxon>Thraustochytriidae</taxon>
        <taxon>Mucochytrium</taxon>
    </lineage>
</organism>